<feature type="transmembrane region" description="Helical" evidence="8">
    <location>
        <begin position="365"/>
        <end position="390"/>
    </location>
</feature>
<dbReference type="PANTHER" id="PTHR31145">
    <property type="entry name" value="INTEGRAL MEMBRANE PROTEIN (AFU_ORTHOLOGUE AFUA_7G01610)"/>
    <property type="match status" value="1"/>
</dbReference>
<feature type="transmembrane region" description="Helical" evidence="8">
    <location>
        <begin position="396"/>
        <end position="418"/>
    </location>
</feature>
<feature type="compositionally biased region" description="Basic and acidic residues" evidence="7">
    <location>
        <begin position="618"/>
        <end position="639"/>
    </location>
</feature>
<proteinExistence type="inferred from homology"/>
<dbReference type="OrthoDB" id="5212126at2759"/>
<feature type="region of interest" description="Disordered" evidence="7">
    <location>
        <begin position="618"/>
        <end position="734"/>
    </location>
</feature>
<feature type="transmembrane region" description="Helical" evidence="8">
    <location>
        <begin position="485"/>
        <end position="505"/>
    </location>
</feature>
<comment type="similarity">
    <text evidence="2">Belongs to the transient receptor potential (TRP) ion channel family.</text>
</comment>
<dbReference type="AlphaFoldDB" id="A0A8K0T4F3"/>
<evidence type="ECO:0000256" key="9">
    <source>
        <dbReference type="SAM" id="SignalP"/>
    </source>
</evidence>
<keyword evidence="12" id="KW-1185">Reference proteome</keyword>
<dbReference type="InterPro" id="IPR032800">
    <property type="entry name" value="TRP_N"/>
</dbReference>
<feature type="transmembrane region" description="Helical" evidence="8">
    <location>
        <begin position="315"/>
        <end position="344"/>
    </location>
</feature>
<evidence type="ECO:0000256" key="4">
    <source>
        <dbReference type="ARBA" id="ARBA00022729"/>
    </source>
</evidence>
<evidence type="ECO:0000313" key="12">
    <source>
        <dbReference type="Proteomes" id="UP000813385"/>
    </source>
</evidence>
<keyword evidence="3 8" id="KW-0812">Transmembrane</keyword>
<dbReference type="SMART" id="SM01320">
    <property type="entry name" value="TRP_N"/>
    <property type="match status" value="1"/>
</dbReference>
<sequence length="734" mass="80492">MIPRPWVVLAPLLALGASAERVLRSNSLDTCQEGSSLYASMFNVVYTPDTNRIGVRVDAISAVDGNVTLDITLNVYGYEALRQEIDPCTLDIEFGCPLAPQRMPIPQSFIEVSPDVADLVPAIGYSFPDLDAGVRILVNRTDNGETVACLEARFSNDKTVNLAGIKWATALVTLLGLVTSAIMSGLGHTNTAAHLAASTLSLFSYFQAQAMVNLSGVRLPPAATAWTQNFVWSLGLIKARWMQNIFTWFQRSTGGEAAVLLDSVRHASVHVMKRAIDPIVNTLTKRANIQLESGGYVVYGIQRVAFQAKMESTNVFLTCLVFFCLLVIFSALIVIIAQLIVALCAKKGWIGEDRFLELRNGDWQVLLKGVILRMTLLGFPALAIFCLWEFTQVDSPALVVLAVLFFFGMLGTLSWAAFRIITMGRHSTTVYQTPSYLLFSNPYLLQKLGFLYVPFRATAYYYIAPHLAYIVIKAAVIAFGQHNGAAQAVCLIIVEAAALGGASVLRPWMDRSTNILNIAICVVNFLNAIFLFLLANVFNAPGLLVGISGILIFIVNAIFSLVLLLLVIGSSVVVFWRKNPDTRYRAMDDDRVSFWKSKTQLNTTQELDELAATARGGKDAMYHNDSRSSDSPEPTERNNRFTMQSVSSASRSQLALNQRENASAIWSPVDPSTPLARAGEHERMSDNRPVSPYQDSHSVSSGRGPAREPTLPGFVQQDDHSASQRGPWKPGNGY</sequence>
<keyword evidence="4 9" id="KW-0732">Signal</keyword>
<feature type="signal peptide" evidence="9">
    <location>
        <begin position="1"/>
        <end position="19"/>
    </location>
</feature>
<evidence type="ECO:0000256" key="6">
    <source>
        <dbReference type="ARBA" id="ARBA00023136"/>
    </source>
</evidence>
<dbReference type="Pfam" id="PF14558">
    <property type="entry name" value="TRP_N"/>
    <property type="match status" value="1"/>
</dbReference>
<evidence type="ECO:0000256" key="5">
    <source>
        <dbReference type="ARBA" id="ARBA00022989"/>
    </source>
</evidence>
<gene>
    <name evidence="11" type="ORF">B0T11DRAFT_141987</name>
</gene>
<evidence type="ECO:0000259" key="10">
    <source>
        <dbReference type="SMART" id="SM01320"/>
    </source>
</evidence>
<comment type="caution">
    <text evidence="11">The sequence shown here is derived from an EMBL/GenBank/DDBJ whole genome shotgun (WGS) entry which is preliminary data.</text>
</comment>
<feature type="compositionally biased region" description="Polar residues" evidence="7">
    <location>
        <begin position="640"/>
        <end position="661"/>
    </location>
</feature>
<evidence type="ECO:0000256" key="1">
    <source>
        <dbReference type="ARBA" id="ARBA00004141"/>
    </source>
</evidence>
<dbReference type="Pfam" id="PF06011">
    <property type="entry name" value="TRP"/>
    <property type="match status" value="1"/>
</dbReference>
<keyword evidence="5 8" id="KW-1133">Transmembrane helix</keyword>
<evidence type="ECO:0000256" key="3">
    <source>
        <dbReference type="ARBA" id="ARBA00022692"/>
    </source>
</evidence>
<dbReference type="GO" id="GO:0055085">
    <property type="term" value="P:transmembrane transport"/>
    <property type="evidence" value="ECO:0007669"/>
    <property type="project" value="TreeGrafter"/>
</dbReference>
<name>A0A8K0T4F3_9PEZI</name>
<dbReference type="InterPro" id="IPR040241">
    <property type="entry name" value="TRP_Flc/Pkd2-like"/>
</dbReference>
<feature type="transmembrane region" description="Helical" evidence="8">
    <location>
        <begin position="459"/>
        <end position="479"/>
    </location>
</feature>
<evidence type="ECO:0000256" key="2">
    <source>
        <dbReference type="ARBA" id="ARBA00010642"/>
    </source>
</evidence>
<keyword evidence="6 8" id="KW-0472">Membrane</keyword>
<feature type="transmembrane region" description="Helical" evidence="8">
    <location>
        <begin position="517"/>
        <end position="538"/>
    </location>
</feature>
<dbReference type="EMBL" id="JAGPXD010000007">
    <property type="protein sequence ID" value="KAH7347469.1"/>
    <property type="molecule type" value="Genomic_DNA"/>
</dbReference>
<evidence type="ECO:0000256" key="8">
    <source>
        <dbReference type="SAM" id="Phobius"/>
    </source>
</evidence>
<evidence type="ECO:0000313" key="11">
    <source>
        <dbReference type="EMBL" id="KAH7347469.1"/>
    </source>
</evidence>
<reference evidence="11" key="1">
    <citation type="journal article" date="2021" name="Nat. Commun.">
        <title>Genetic determinants of endophytism in the Arabidopsis root mycobiome.</title>
        <authorList>
            <person name="Mesny F."/>
            <person name="Miyauchi S."/>
            <person name="Thiergart T."/>
            <person name="Pickel B."/>
            <person name="Atanasova L."/>
            <person name="Karlsson M."/>
            <person name="Huettel B."/>
            <person name="Barry K.W."/>
            <person name="Haridas S."/>
            <person name="Chen C."/>
            <person name="Bauer D."/>
            <person name="Andreopoulos W."/>
            <person name="Pangilinan J."/>
            <person name="LaButti K."/>
            <person name="Riley R."/>
            <person name="Lipzen A."/>
            <person name="Clum A."/>
            <person name="Drula E."/>
            <person name="Henrissat B."/>
            <person name="Kohler A."/>
            <person name="Grigoriev I.V."/>
            <person name="Martin F.M."/>
            <person name="Hacquard S."/>
        </authorList>
    </citation>
    <scope>NUCLEOTIDE SEQUENCE</scope>
    <source>
        <strain evidence="11">MPI-CAGE-AT-0016</strain>
    </source>
</reference>
<comment type="subcellular location">
    <subcellularLocation>
        <location evidence="1">Membrane</location>
        <topology evidence="1">Multi-pass membrane protein</topology>
    </subcellularLocation>
</comment>
<dbReference type="GO" id="GO:0009272">
    <property type="term" value="P:fungal-type cell wall biogenesis"/>
    <property type="evidence" value="ECO:0007669"/>
    <property type="project" value="TreeGrafter"/>
</dbReference>
<dbReference type="InterPro" id="IPR010308">
    <property type="entry name" value="TRP_C"/>
</dbReference>
<accession>A0A8K0T4F3</accession>
<organism evidence="11 12">
    <name type="scientific">Plectosphaerella cucumerina</name>
    <dbReference type="NCBI Taxonomy" id="40658"/>
    <lineage>
        <taxon>Eukaryota</taxon>
        <taxon>Fungi</taxon>
        <taxon>Dikarya</taxon>
        <taxon>Ascomycota</taxon>
        <taxon>Pezizomycotina</taxon>
        <taxon>Sordariomycetes</taxon>
        <taxon>Hypocreomycetidae</taxon>
        <taxon>Glomerellales</taxon>
        <taxon>Plectosphaerellaceae</taxon>
        <taxon>Plectosphaerella</taxon>
    </lineage>
</organism>
<dbReference type="Proteomes" id="UP000813385">
    <property type="component" value="Unassembled WGS sequence"/>
</dbReference>
<feature type="domain" description="ML-like" evidence="10">
    <location>
        <begin position="21"/>
        <end position="161"/>
    </location>
</feature>
<dbReference type="PANTHER" id="PTHR31145:SF2">
    <property type="entry name" value="FLAVIN CARRIER PROTEIN 2"/>
    <property type="match status" value="1"/>
</dbReference>
<evidence type="ECO:0000256" key="7">
    <source>
        <dbReference type="SAM" id="MobiDB-lite"/>
    </source>
</evidence>
<protein>
    <submittedName>
        <fullName evidence="11">DUF907 domain-containing protein</fullName>
    </submittedName>
</protein>
<dbReference type="GO" id="GO:0016020">
    <property type="term" value="C:membrane"/>
    <property type="evidence" value="ECO:0007669"/>
    <property type="project" value="UniProtKB-SubCell"/>
</dbReference>
<feature type="chain" id="PRO_5035431077" evidence="9">
    <location>
        <begin position="20"/>
        <end position="734"/>
    </location>
</feature>
<feature type="transmembrane region" description="Helical" evidence="8">
    <location>
        <begin position="550"/>
        <end position="576"/>
    </location>
</feature>